<dbReference type="InterPro" id="IPR029063">
    <property type="entry name" value="SAM-dependent_MTases_sf"/>
</dbReference>
<dbReference type="InterPro" id="IPR019410">
    <property type="entry name" value="Methyltransf_16"/>
</dbReference>
<accession>A0A316YZX1</accession>
<keyword evidence="3" id="KW-1185">Reference proteome</keyword>
<feature type="region of interest" description="Disordered" evidence="1">
    <location>
        <begin position="86"/>
        <end position="119"/>
    </location>
</feature>
<dbReference type="OrthoDB" id="2529286at2759"/>
<evidence type="ECO:0000256" key="1">
    <source>
        <dbReference type="SAM" id="MobiDB-lite"/>
    </source>
</evidence>
<dbReference type="GO" id="GO:0032991">
    <property type="term" value="C:protein-containing complex"/>
    <property type="evidence" value="ECO:0007669"/>
    <property type="project" value="TreeGrafter"/>
</dbReference>
<dbReference type="STRING" id="58919.A0A316YZX1"/>
<dbReference type="SUPFAM" id="SSF53335">
    <property type="entry name" value="S-adenosyl-L-methionine-dependent methyltransferases"/>
    <property type="match status" value="1"/>
</dbReference>
<dbReference type="GO" id="GO:0008757">
    <property type="term" value="F:S-adenosylmethionine-dependent methyltransferase activity"/>
    <property type="evidence" value="ECO:0007669"/>
    <property type="project" value="UniProtKB-ARBA"/>
</dbReference>
<dbReference type="Proteomes" id="UP000245946">
    <property type="component" value="Unassembled WGS sequence"/>
</dbReference>
<protein>
    <submittedName>
        <fullName evidence="2">Uncharacterized protein</fullName>
    </submittedName>
</protein>
<reference evidence="2 3" key="1">
    <citation type="journal article" date="2018" name="Mol. Biol. Evol.">
        <title>Broad Genomic Sampling Reveals a Smut Pathogenic Ancestry of the Fungal Clade Ustilaginomycotina.</title>
        <authorList>
            <person name="Kijpornyongpan T."/>
            <person name="Mondo S.J."/>
            <person name="Barry K."/>
            <person name="Sandor L."/>
            <person name="Lee J."/>
            <person name="Lipzen A."/>
            <person name="Pangilinan J."/>
            <person name="LaButti K."/>
            <person name="Hainaut M."/>
            <person name="Henrissat B."/>
            <person name="Grigoriev I.V."/>
            <person name="Spatafora J.W."/>
            <person name="Aime M.C."/>
        </authorList>
    </citation>
    <scope>NUCLEOTIDE SEQUENCE [LARGE SCALE GENOMIC DNA]</scope>
    <source>
        <strain evidence="2 3">MCA 4186</strain>
    </source>
</reference>
<feature type="compositionally biased region" description="Low complexity" evidence="1">
    <location>
        <begin position="86"/>
        <end position="102"/>
    </location>
</feature>
<dbReference type="PANTHER" id="PTHR14614:SF109">
    <property type="entry name" value="RIBOSOMAL LYSINE N-METHYLTRANSFERASE 5"/>
    <property type="match status" value="1"/>
</dbReference>
<proteinExistence type="predicted"/>
<dbReference type="EMBL" id="KZ819310">
    <property type="protein sequence ID" value="PWN94692.1"/>
    <property type="molecule type" value="Genomic_DNA"/>
</dbReference>
<evidence type="ECO:0000313" key="3">
    <source>
        <dbReference type="Proteomes" id="UP000245946"/>
    </source>
</evidence>
<sequence length="393" mass="41881">MSDGGSGDLDVLPQPPHGLVPLAAGSARLVTDADEETFLLYTLSPPPQDQRGLGYVNGTADLLRISVPLQGDGSADVKVEALAADEASDALSKSTKQSGAAKRSAKTSKKSAPSAEDNNVVVEVRQDVTSLRSTTGDTGSVVWRSSLLLASLILRRLSAPTLLPGTVSCDDDIGTLFEPELLARARVLELGAGTGVLPMLLFAHPALRAPDATTTWLATDQEAMLGLLRRNVARQQSALGGESSAGGRLDALPLDWNEALEVQQSGSEARQDRLRRAVFASFEQRPSCADASADADEPAWPDLILASDCIYNPSLFPALLATIDVLSAPQRTLVLVICELRSAESVREFLAQWLAHGVEERSQPSRWCICSIEQEVLGARLAKGNAAWLAWKR</sequence>
<gene>
    <name evidence="2" type="ORF">FA09DRAFT_313370</name>
</gene>
<dbReference type="Pfam" id="PF10294">
    <property type="entry name" value="Methyltransf_16"/>
    <property type="match status" value="2"/>
</dbReference>
<dbReference type="Gene3D" id="3.40.50.150">
    <property type="entry name" value="Vaccinia Virus protein VP39"/>
    <property type="match status" value="1"/>
</dbReference>
<dbReference type="GO" id="GO:0005829">
    <property type="term" value="C:cytosol"/>
    <property type="evidence" value="ECO:0007669"/>
    <property type="project" value="TreeGrafter"/>
</dbReference>
<name>A0A316YZX1_9BASI</name>
<dbReference type="GeneID" id="37268273"/>
<organism evidence="2 3">
    <name type="scientific">Tilletiopsis washingtonensis</name>
    <dbReference type="NCBI Taxonomy" id="58919"/>
    <lineage>
        <taxon>Eukaryota</taxon>
        <taxon>Fungi</taxon>
        <taxon>Dikarya</taxon>
        <taxon>Basidiomycota</taxon>
        <taxon>Ustilaginomycotina</taxon>
        <taxon>Exobasidiomycetes</taxon>
        <taxon>Entylomatales</taxon>
        <taxon>Entylomatales incertae sedis</taxon>
        <taxon>Tilletiopsis</taxon>
    </lineage>
</organism>
<dbReference type="RefSeq" id="XP_025594971.1">
    <property type="nucleotide sequence ID" value="XM_025740729.1"/>
</dbReference>
<dbReference type="PANTHER" id="PTHR14614">
    <property type="entry name" value="HEPATOCELLULAR CARCINOMA-ASSOCIATED ANTIGEN"/>
    <property type="match status" value="1"/>
</dbReference>
<dbReference type="AlphaFoldDB" id="A0A316YZX1"/>
<evidence type="ECO:0000313" key="2">
    <source>
        <dbReference type="EMBL" id="PWN94692.1"/>
    </source>
</evidence>